<keyword evidence="7" id="KW-0479">Metal-binding</keyword>
<dbReference type="RefSeq" id="WP_036973053.1">
    <property type="nucleotide sequence ID" value="NZ_CP032090.1"/>
</dbReference>
<name>A0AAD0WDB8_9GAMM</name>
<dbReference type="InterPro" id="IPR003816">
    <property type="entry name" value="Nitrate_red_gam"/>
</dbReference>
<feature type="transmembrane region" description="Helical" evidence="17">
    <location>
        <begin position="130"/>
        <end position="152"/>
    </location>
</feature>
<feature type="binding site" description="axial binding residue" evidence="16">
    <location>
        <position position="66"/>
    </location>
    <ligand>
        <name>heme b</name>
        <dbReference type="ChEBI" id="CHEBI:60344"/>
        <label>2</label>
    </ligand>
    <ligandPart>
        <name>Fe</name>
        <dbReference type="ChEBI" id="CHEBI:18248"/>
    </ligandPart>
</feature>
<evidence type="ECO:0000313" key="22">
    <source>
        <dbReference type="Proteomes" id="UP000264605"/>
    </source>
</evidence>
<keyword evidence="5 16" id="KW-0349">Heme</keyword>
<reference evidence="20 21" key="1">
    <citation type="submission" date="2016-10" db="EMBL/GenBank/DDBJ databases">
        <authorList>
            <person name="Varghese N."/>
            <person name="Submissions S."/>
        </authorList>
    </citation>
    <scope>NUCLEOTIDE SEQUENCE [LARGE SCALE GENOMIC DNA]</scope>
    <source>
        <strain evidence="20 21">CGMCC 1.8499</strain>
    </source>
</reference>
<dbReference type="GO" id="GO:0005886">
    <property type="term" value="C:plasma membrane"/>
    <property type="evidence" value="ECO:0007669"/>
    <property type="project" value="UniProtKB-SubCell"/>
</dbReference>
<sequence length="227" mass="25530">MSYLNTFFFGIYPYIALAVFVIGSVIRYDREQYTWKTGSSQLLESKKLKQGSRAFHIGIIMVLLGHFVGLLTPAEVWHVFGIEAGHKQLIAMTLGGVFGLICFYGLTILIKRRLYEPRIRATSSNMDIAILLLLYVQLILGLLSIFVSAGHLDGAEMLLLMSWAQNIVTFDLTEATAAIAQVHWIYKLHVALGMTLFVVFPFSRLVHIASVPVQYLGRNYQVVRSKS</sequence>
<evidence type="ECO:0000256" key="15">
    <source>
        <dbReference type="ARBA" id="ARBA00063882"/>
    </source>
</evidence>
<reference evidence="19 22" key="2">
    <citation type="submission" date="2018-08" db="EMBL/GenBank/DDBJ databases">
        <title>Draft genome sequence of Pseudoalteromonas donghaensis HJ51.</title>
        <authorList>
            <person name="Oh J."/>
            <person name="Roh D."/>
        </authorList>
    </citation>
    <scope>NUCLEOTIDE SEQUENCE [LARGE SCALE GENOMIC DNA]</scope>
    <source>
        <strain evidence="19 22">HJ51</strain>
    </source>
</reference>
<evidence type="ECO:0000256" key="10">
    <source>
        <dbReference type="ARBA" id="ARBA00023002"/>
    </source>
</evidence>
<feature type="transmembrane region" description="Helical" evidence="17">
    <location>
        <begin position="6"/>
        <end position="26"/>
    </location>
</feature>
<dbReference type="GO" id="GO:0042128">
    <property type="term" value="P:nitrate assimilation"/>
    <property type="evidence" value="ECO:0007669"/>
    <property type="project" value="UniProtKB-KW"/>
</dbReference>
<gene>
    <name evidence="19" type="primary">narI</name>
    <name evidence="19" type="ORF">D0907_14065</name>
    <name evidence="20" type="ORF">SAMN04487854_111124</name>
</gene>
<feature type="transmembrane region" description="Helical" evidence="17">
    <location>
        <begin position="184"/>
        <end position="202"/>
    </location>
</feature>
<evidence type="ECO:0000259" key="18">
    <source>
        <dbReference type="Pfam" id="PF02665"/>
    </source>
</evidence>
<dbReference type="InterPro" id="IPR023234">
    <property type="entry name" value="NarG-like_domain"/>
</dbReference>
<dbReference type="Gene3D" id="1.20.950.20">
    <property type="entry name" value="Transmembrane di-heme cytochromes, Chain C"/>
    <property type="match status" value="1"/>
</dbReference>
<dbReference type="GO" id="GO:0009325">
    <property type="term" value="C:nitrate reductase complex"/>
    <property type="evidence" value="ECO:0007669"/>
    <property type="project" value="InterPro"/>
</dbReference>
<feature type="binding site" description="axial binding residue" evidence="16">
    <location>
        <position position="56"/>
    </location>
    <ligand>
        <name>heme b</name>
        <dbReference type="ChEBI" id="CHEBI:60344"/>
        <label>1</label>
    </ligand>
    <ligandPart>
        <name>Fe</name>
        <dbReference type="ChEBI" id="CHEBI:18248"/>
    </ligandPart>
</feature>
<dbReference type="Pfam" id="PF02665">
    <property type="entry name" value="Nitrate_red_gam"/>
    <property type="match status" value="1"/>
</dbReference>
<evidence type="ECO:0000313" key="21">
    <source>
        <dbReference type="Proteomes" id="UP000183805"/>
    </source>
</evidence>
<keyword evidence="11 16" id="KW-0408">Iron</keyword>
<comment type="subunit">
    <text evidence="15">Dimer of heterotrimers each composed of an alpha, a beta and a gamma chain. Alpha and beta are catalytic chains; gamma chains are involved in binding the enzyme complex to the cytoplasmic membrane.</text>
</comment>
<evidence type="ECO:0000256" key="17">
    <source>
        <dbReference type="SAM" id="Phobius"/>
    </source>
</evidence>
<dbReference type="Proteomes" id="UP000264605">
    <property type="component" value="Chromosome"/>
</dbReference>
<keyword evidence="21" id="KW-1185">Reference proteome</keyword>
<dbReference type="GO" id="GO:0046872">
    <property type="term" value="F:metal ion binding"/>
    <property type="evidence" value="ECO:0007669"/>
    <property type="project" value="UniProtKB-KW"/>
</dbReference>
<dbReference type="PANTHER" id="PTHR30598">
    <property type="entry name" value="NITRATE REDUCTASE PRIVATE CHAPERONE, REDOX ENZYME MATURATION PROTEIN REMP FAMILY"/>
    <property type="match status" value="1"/>
</dbReference>
<feature type="binding site" description="axial binding residue" evidence="16">
    <location>
        <position position="189"/>
    </location>
    <ligand>
        <name>heme b</name>
        <dbReference type="ChEBI" id="CHEBI:60344"/>
        <label>1</label>
    </ligand>
    <ligandPart>
        <name>Fe</name>
        <dbReference type="ChEBI" id="CHEBI:18248"/>
    </ligandPart>
</feature>
<dbReference type="GO" id="GO:0020037">
    <property type="term" value="F:heme binding"/>
    <property type="evidence" value="ECO:0007669"/>
    <property type="project" value="TreeGrafter"/>
</dbReference>
<evidence type="ECO:0000256" key="8">
    <source>
        <dbReference type="ARBA" id="ARBA00022982"/>
    </source>
</evidence>
<dbReference type="InterPro" id="IPR036197">
    <property type="entry name" value="NarG-like_sf"/>
</dbReference>
<keyword evidence="6 17" id="KW-0812">Transmembrane</keyword>
<dbReference type="EC" id="1.7.5.1" evidence="2"/>
<keyword evidence="8" id="KW-0249">Electron transport</keyword>
<evidence type="ECO:0000256" key="9">
    <source>
        <dbReference type="ARBA" id="ARBA00022989"/>
    </source>
</evidence>
<comment type="catalytic activity">
    <reaction evidence="14">
        <text>nitrate + a quinol = a quinone + nitrite + H2O</text>
        <dbReference type="Rhea" id="RHEA:56144"/>
        <dbReference type="ChEBI" id="CHEBI:15377"/>
        <dbReference type="ChEBI" id="CHEBI:16301"/>
        <dbReference type="ChEBI" id="CHEBI:17632"/>
        <dbReference type="ChEBI" id="CHEBI:24646"/>
        <dbReference type="ChEBI" id="CHEBI:132124"/>
        <dbReference type="EC" id="1.7.5.1"/>
    </reaction>
</comment>
<evidence type="ECO:0000256" key="1">
    <source>
        <dbReference type="ARBA" id="ARBA00004651"/>
    </source>
</evidence>
<keyword evidence="10 19" id="KW-0560">Oxidoreductase</keyword>
<dbReference type="EMBL" id="FPAZ01000011">
    <property type="protein sequence ID" value="SFT83834.1"/>
    <property type="molecule type" value="Genomic_DNA"/>
</dbReference>
<dbReference type="InterPro" id="IPR051936">
    <property type="entry name" value="Heme-iron_electron_transfer"/>
</dbReference>
<feature type="binding site" description="axial binding residue" evidence="16">
    <location>
        <position position="207"/>
    </location>
    <ligand>
        <name>heme b</name>
        <dbReference type="ChEBI" id="CHEBI:60344"/>
        <label>1</label>
    </ligand>
    <ligandPart>
        <name>Fe</name>
        <dbReference type="ChEBI" id="CHEBI:18248"/>
    </ligandPart>
</feature>
<evidence type="ECO:0000256" key="4">
    <source>
        <dbReference type="ARBA" id="ARBA00022475"/>
    </source>
</evidence>
<keyword evidence="12" id="KW-0534">Nitrate assimilation</keyword>
<proteinExistence type="predicted"/>
<dbReference type="SUPFAM" id="SSF103501">
    <property type="entry name" value="Respiratory nitrate reductase 1 gamma chain"/>
    <property type="match status" value="1"/>
</dbReference>
<dbReference type="KEGG" id="pdj:D0907_14065"/>
<dbReference type="FunFam" id="1.20.950.20:FF:000001">
    <property type="entry name" value="Respiratory nitrate reductase subunit gamma"/>
    <property type="match status" value="1"/>
</dbReference>
<dbReference type="GO" id="GO:0009055">
    <property type="term" value="F:electron transfer activity"/>
    <property type="evidence" value="ECO:0007669"/>
    <property type="project" value="TreeGrafter"/>
</dbReference>
<evidence type="ECO:0000256" key="2">
    <source>
        <dbReference type="ARBA" id="ARBA00012500"/>
    </source>
</evidence>
<comment type="subcellular location">
    <subcellularLocation>
        <location evidence="1">Cell membrane</location>
        <topology evidence="1">Multi-pass membrane protein</topology>
    </subcellularLocation>
</comment>
<evidence type="ECO:0000256" key="3">
    <source>
        <dbReference type="ARBA" id="ARBA00022448"/>
    </source>
</evidence>
<evidence type="ECO:0000256" key="16">
    <source>
        <dbReference type="PIRSR" id="PIRSR603816-1"/>
    </source>
</evidence>
<keyword evidence="3" id="KW-0813">Transport</keyword>
<dbReference type="EMBL" id="CP032090">
    <property type="protein sequence ID" value="AXV66324.1"/>
    <property type="molecule type" value="Genomic_DNA"/>
</dbReference>
<evidence type="ECO:0000256" key="5">
    <source>
        <dbReference type="ARBA" id="ARBA00022617"/>
    </source>
</evidence>
<dbReference type="AlphaFoldDB" id="A0AAD0WDB8"/>
<evidence type="ECO:0000256" key="12">
    <source>
        <dbReference type="ARBA" id="ARBA00023063"/>
    </source>
</evidence>
<keyword evidence="4" id="KW-1003">Cell membrane</keyword>
<dbReference type="NCBIfam" id="TIGR00351">
    <property type="entry name" value="narI"/>
    <property type="match status" value="1"/>
</dbReference>
<evidence type="ECO:0000256" key="7">
    <source>
        <dbReference type="ARBA" id="ARBA00022723"/>
    </source>
</evidence>
<dbReference type="GO" id="GO:0019645">
    <property type="term" value="P:anaerobic electron transport chain"/>
    <property type="evidence" value="ECO:0007669"/>
    <property type="project" value="UniProtKB-ARBA"/>
</dbReference>
<feature type="transmembrane region" description="Helical" evidence="17">
    <location>
        <begin position="89"/>
        <end position="110"/>
    </location>
</feature>
<dbReference type="GeneID" id="99506599"/>
<dbReference type="PANTHER" id="PTHR30598:SF3">
    <property type="entry name" value="RESPIRATORY NITRATE REDUCTASE 1 GAMMA CHAIN"/>
    <property type="match status" value="1"/>
</dbReference>
<evidence type="ECO:0000256" key="6">
    <source>
        <dbReference type="ARBA" id="ARBA00022692"/>
    </source>
</evidence>
<keyword evidence="9 17" id="KW-1133">Transmembrane helix</keyword>
<evidence type="ECO:0000313" key="19">
    <source>
        <dbReference type="EMBL" id="AXV66324.1"/>
    </source>
</evidence>
<keyword evidence="13 17" id="KW-0472">Membrane</keyword>
<feature type="transmembrane region" description="Helical" evidence="17">
    <location>
        <begin position="54"/>
        <end position="77"/>
    </location>
</feature>
<evidence type="ECO:0000256" key="13">
    <source>
        <dbReference type="ARBA" id="ARBA00023136"/>
    </source>
</evidence>
<evidence type="ECO:0000256" key="14">
    <source>
        <dbReference type="ARBA" id="ARBA00048294"/>
    </source>
</evidence>
<protein>
    <recommendedName>
        <fullName evidence="2">nitrate reductase (quinone)</fullName>
        <ecNumber evidence="2">1.7.5.1</ecNumber>
    </recommendedName>
</protein>
<evidence type="ECO:0000313" key="20">
    <source>
        <dbReference type="EMBL" id="SFT83834.1"/>
    </source>
</evidence>
<accession>A0AAD0WDB8</accession>
<dbReference type="Proteomes" id="UP000183805">
    <property type="component" value="Unassembled WGS sequence"/>
</dbReference>
<dbReference type="GO" id="GO:0160182">
    <property type="term" value="F:nitrate reductase (quinone) activity"/>
    <property type="evidence" value="ECO:0007669"/>
    <property type="project" value="UniProtKB-EC"/>
</dbReference>
<feature type="domain" description="NarG-like" evidence="18">
    <location>
        <begin position="5"/>
        <end position="226"/>
    </location>
</feature>
<evidence type="ECO:0000256" key="11">
    <source>
        <dbReference type="ARBA" id="ARBA00023004"/>
    </source>
</evidence>
<organism evidence="19 22">
    <name type="scientific">Pseudoalteromonas lipolytica</name>
    <dbReference type="NCBI Taxonomy" id="570156"/>
    <lineage>
        <taxon>Bacteria</taxon>
        <taxon>Pseudomonadati</taxon>
        <taxon>Pseudomonadota</taxon>
        <taxon>Gammaproteobacteria</taxon>
        <taxon>Alteromonadales</taxon>
        <taxon>Pseudoalteromonadaceae</taxon>
        <taxon>Pseudoalteromonas</taxon>
    </lineage>
</organism>